<reference evidence="4" key="1">
    <citation type="journal article" date="2020" name="bioRxiv">
        <title>Chromosome-level reference genome of the European wasp spider Argiope bruennichi: a resource for studies on range expansion and evolutionary adaptation.</title>
        <authorList>
            <person name="Sheffer M.M."/>
            <person name="Hoppe A."/>
            <person name="Krehenwinkel H."/>
            <person name="Uhl G."/>
            <person name="Kuss A.W."/>
            <person name="Jensen L."/>
            <person name="Jensen C."/>
            <person name="Gillespie R.G."/>
            <person name="Hoff K.J."/>
            <person name="Prost S."/>
        </authorList>
    </citation>
    <scope>NUCLEOTIDE SEQUENCE</scope>
</reference>
<feature type="compositionally biased region" description="Polar residues" evidence="1">
    <location>
        <begin position="122"/>
        <end position="142"/>
    </location>
</feature>
<evidence type="ECO:0000256" key="1">
    <source>
        <dbReference type="SAM" id="MobiDB-lite"/>
    </source>
</evidence>
<dbReference type="InterPro" id="IPR056691">
    <property type="entry name" value="DUF7789"/>
</dbReference>
<evidence type="ECO:0000259" key="3">
    <source>
        <dbReference type="Pfam" id="PF25044"/>
    </source>
</evidence>
<dbReference type="AlphaFoldDB" id="A0A8T0F064"/>
<proteinExistence type="predicted"/>
<dbReference type="PANTHER" id="PTHR39299:SF1">
    <property type="entry name" value="TRANSMEMBRANE PROTEIN"/>
    <property type="match status" value="1"/>
</dbReference>
<feature type="transmembrane region" description="Helical" evidence="2">
    <location>
        <begin position="41"/>
        <end position="61"/>
    </location>
</feature>
<keyword evidence="5" id="KW-1185">Reference proteome</keyword>
<name>A0A8T0F064_ARGBR</name>
<reference evidence="4" key="2">
    <citation type="submission" date="2020-06" db="EMBL/GenBank/DDBJ databases">
        <authorList>
            <person name="Sheffer M."/>
        </authorList>
    </citation>
    <scope>NUCLEOTIDE SEQUENCE</scope>
</reference>
<evidence type="ECO:0000256" key="2">
    <source>
        <dbReference type="SAM" id="Phobius"/>
    </source>
</evidence>
<dbReference type="Pfam" id="PF25044">
    <property type="entry name" value="DUF7789"/>
    <property type="match status" value="1"/>
</dbReference>
<keyword evidence="2" id="KW-1133">Transmembrane helix</keyword>
<feature type="region of interest" description="Disordered" evidence="1">
    <location>
        <begin position="117"/>
        <end position="142"/>
    </location>
</feature>
<feature type="transmembrane region" description="Helical" evidence="2">
    <location>
        <begin position="81"/>
        <end position="101"/>
    </location>
</feature>
<evidence type="ECO:0000313" key="5">
    <source>
        <dbReference type="Proteomes" id="UP000807504"/>
    </source>
</evidence>
<evidence type="ECO:0000313" key="4">
    <source>
        <dbReference type="EMBL" id="KAF8782369.1"/>
    </source>
</evidence>
<feature type="transmembrane region" description="Helical" evidence="2">
    <location>
        <begin position="14"/>
        <end position="34"/>
    </location>
</feature>
<organism evidence="4 5">
    <name type="scientific">Argiope bruennichi</name>
    <name type="common">Wasp spider</name>
    <name type="synonym">Aranea bruennichi</name>
    <dbReference type="NCBI Taxonomy" id="94029"/>
    <lineage>
        <taxon>Eukaryota</taxon>
        <taxon>Metazoa</taxon>
        <taxon>Ecdysozoa</taxon>
        <taxon>Arthropoda</taxon>
        <taxon>Chelicerata</taxon>
        <taxon>Arachnida</taxon>
        <taxon>Araneae</taxon>
        <taxon>Araneomorphae</taxon>
        <taxon>Entelegynae</taxon>
        <taxon>Araneoidea</taxon>
        <taxon>Araneidae</taxon>
        <taxon>Argiope</taxon>
    </lineage>
</organism>
<dbReference type="PANTHER" id="PTHR39299">
    <property type="entry name" value="TRANSMEMBRANE PROTEIN"/>
    <property type="match status" value="1"/>
</dbReference>
<dbReference type="Proteomes" id="UP000807504">
    <property type="component" value="Unassembled WGS sequence"/>
</dbReference>
<keyword evidence="2" id="KW-0812">Transmembrane</keyword>
<keyword evidence="2" id="KW-0472">Membrane</keyword>
<dbReference type="EMBL" id="JABXBU010001863">
    <property type="protein sequence ID" value="KAF8782369.1"/>
    <property type="molecule type" value="Genomic_DNA"/>
</dbReference>
<gene>
    <name evidence="4" type="ORF">HNY73_012665</name>
</gene>
<comment type="caution">
    <text evidence="4">The sequence shown here is derived from an EMBL/GenBank/DDBJ whole genome shotgun (WGS) entry which is preliminary data.</text>
</comment>
<sequence length="142" mass="16061">MGKGVLDMSLTQKLILASGVPISILFILVGFLGLRHENRAVMIAFYILGLFEPGYIIYKFYYTITHEKDVDATYDATFVCGYFALVIWVLLIVSTVYFVIYHFGKGLKEKMFENRSQKEHSQSANTVAETLSPSETTTDQNP</sequence>
<feature type="domain" description="DUF7789" evidence="3">
    <location>
        <begin position="4"/>
        <end position="96"/>
    </location>
</feature>
<accession>A0A8T0F064</accession>
<protein>
    <recommendedName>
        <fullName evidence="3">DUF7789 domain-containing protein</fullName>
    </recommendedName>
</protein>